<reference evidence="2" key="2">
    <citation type="submission" date="2015-01" db="EMBL/GenBank/DDBJ databases">
        <title>Evolutionary Origins and Diversification of the Mycorrhizal Mutualists.</title>
        <authorList>
            <consortium name="DOE Joint Genome Institute"/>
            <consortium name="Mycorrhizal Genomics Consortium"/>
            <person name="Kohler A."/>
            <person name="Kuo A."/>
            <person name="Nagy L.G."/>
            <person name="Floudas D."/>
            <person name="Copeland A."/>
            <person name="Barry K.W."/>
            <person name="Cichocki N."/>
            <person name="Veneault-Fourrey C."/>
            <person name="LaButti K."/>
            <person name="Lindquist E.A."/>
            <person name="Lipzen A."/>
            <person name="Lundell T."/>
            <person name="Morin E."/>
            <person name="Murat C."/>
            <person name="Riley R."/>
            <person name="Ohm R."/>
            <person name="Sun H."/>
            <person name="Tunlid A."/>
            <person name="Henrissat B."/>
            <person name="Grigoriev I.V."/>
            <person name="Hibbett D.S."/>
            <person name="Martin F."/>
        </authorList>
    </citation>
    <scope>NUCLEOTIDE SEQUENCE [LARGE SCALE GENOMIC DNA]</scope>
    <source>
        <strain evidence="2">UH-Slu-Lm8-n1</strain>
    </source>
</reference>
<dbReference type="EMBL" id="KN835581">
    <property type="protein sequence ID" value="KIK35869.1"/>
    <property type="molecule type" value="Genomic_DNA"/>
</dbReference>
<feature type="non-terminal residue" evidence="1">
    <location>
        <position position="73"/>
    </location>
</feature>
<name>A0A0D0ACM8_9AGAM</name>
<accession>A0A0D0ACM8</accession>
<dbReference type="STRING" id="930992.A0A0D0ACM8"/>
<dbReference type="InParanoid" id="A0A0D0ACM8"/>
<dbReference type="OrthoDB" id="412006at2759"/>
<gene>
    <name evidence="1" type="ORF">CY34DRAFT_48156</name>
</gene>
<keyword evidence="2" id="KW-1185">Reference proteome</keyword>
<evidence type="ECO:0000313" key="1">
    <source>
        <dbReference type="EMBL" id="KIK35869.1"/>
    </source>
</evidence>
<feature type="non-terminal residue" evidence="1">
    <location>
        <position position="1"/>
    </location>
</feature>
<evidence type="ECO:0008006" key="3">
    <source>
        <dbReference type="Google" id="ProtNLM"/>
    </source>
</evidence>
<dbReference type="PANTHER" id="PTHR19446">
    <property type="entry name" value="REVERSE TRANSCRIPTASES"/>
    <property type="match status" value="1"/>
</dbReference>
<evidence type="ECO:0000313" key="2">
    <source>
        <dbReference type="Proteomes" id="UP000054485"/>
    </source>
</evidence>
<dbReference type="Proteomes" id="UP000054485">
    <property type="component" value="Unassembled WGS sequence"/>
</dbReference>
<protein>
    <recommendedName>
        <fullName evidence="3">Reverse transcriptase domain-containing protein</fullName>
    </recommendedName>
</protein>
<reference evidence="1 2" key="1">
    <citation type="submission" date="2014-04" db="EMBL/GenBank/DDBJ databases">
        <authorList>
            <consortium name="DOE Joint Genome Institute"/>
            <person name="Kuo A."/>
            <person name="Ruytinx J."/>
            <person name="Rineau F."/>
            <person name="Colpaert J."/>
            <person name="Kohler A."/>
            <person name="Nagy L.G."/>
            <person name="Floudas D."/>
            <person name="Copeland A."/>
            <person name="Barry K.W."/>
            <person name="Cichocki N."/>
            <person name="Veneault-Fourrey C."/>
            <person name="LaButti K."/>
            <person name="Lindquist E.A."/>
            <person name="Lipzen A."/>
            <person name="Lundell T."/>
            <person name="Morin E."/>
            <person name="Murat C."/>
            <person name="Sun H."/>
            <person name="Tunlid A."/>
            <person name="Henrissat B."/>
            <person name="Grigoriev I.V."/>
            <person name="Hibbett D.S."/>
            <person name="Martin F."/>
            <person name="Nordberg H.P."/>
            <person name="Cantor M.N."/>
            <person name="Hua S.X."/>
        </authorList>
    </citation>
    <scope>NUCLEOTIDE SEQUENCE [LARGE SCALE GENOMIC DNA]</scope>
    <source>
        <strain evidence="1 2">UH-Slu-Lm8-n1</strain>
    </source>
</reference>
<sequence>GPDGICNIFYKQCASILVPYLTHLFNAVFTLRTYYEPWKRFMMVVLHKPGKPNYTTPKAFCPIALLNTLCKLL</sequence>
<proteinExistence type="predicted"/>
<organism evidence="1 2">
    <name type="scientific">Suillus luteus UH-Slu-Lm8-n1</name>
    <dbReference type="NCBI Taxonomy" id="930992"/>
    <lineage>
        <taxon>Eukaryota</taxon>
        <taxon>Fungi</taxon>
        <taxon>Dikarya</taxon>
        <taxon>Basidiomycota</taxon>
        <taxon>Agaricomycotina</taxon>
        <taxon>Agaricomycetes</taxon>
        <taxon>Agaricomycetidae</taxon>
        <taxon>Boletales</taxon>
        <taxon>Suillineae</taxon>
        <taxon>Suillaceae</taxon>
        <taxon>Suillus</taxon>
    </lineage>
</organism>
<dbReference type="AlphaFoldDB" id="A0A0D0ACM8"/>
<dbReference type="HOGENOM" id="CLU_118269_1_2_1"/>